<evidence type="ECO:0000256" key="3">
    <source>
        <dbReference type="ARBA" id="ARBA00024247"/>
    </source>
</evidence>
<dbReference type="Gene3D" id="3.10.20.30">
    <property type="match status" value="1"/>
</dbReference>
<dbReference type="CDD" id="cd00754">
    <property type="entry name" value="Ubl_MoaD"/>
    <property type="match status" value="1"/>
</dbReference>
<comment type="caution">
    <text evidence="4">The sequence shown here is derived from an EMBL/GenBank/DDBJ whole genome shotgun (WGS) entry which is preliminary data.</text>
</comment>
<dbReference type="PANTHER" id="PTHR33359:SF1">
    <property type="entry name" value="MOLYBDOPTERIN SYNTHASE SULFUR CARRIER SUBUNIT"/>
    <property type="match status" value="1"/>
</dbReference>
<dbReference type="PANTHER" id="PTHR33359">
    <property type="entry name" value="MOLYBDOPTERIN SYNTHASE SULFUR CARRIER SUBUNIT"/>
    <property type="match status" value="1"/>
</dbReference>
<keyword evidence="1" id="KW-0547">Nucleotide-binding</keyword>
<sequence>MKNITLLYFAALREATGKDQETCTTAAHTVAELYAELQQRYPLPAVPLRAARNHVFCDWHEALADQDTIAFIPPVAGG</sequence>
<reference evidence="4 5" key="1">
    <citation type="journal article" date="2021" name="Pathogens">
        <title>Isolation and Characterization of Kingella bonacorsii sp. nov., A Novel Kingella Species Detected in a Stable Periodontitis Subject.</title>
        <authorList>
            <person name="Antezack A."/>
            <person name="Boxberger M."/>
            <person name="Rolland C."/>
            <person name="Monnet-Corti V."/>
            <person name="La Scola B."/>
        </authorList>
    </citation>
    <scope>NUCLEOTIDE SEQUENCE [LARGE SCALE GENOMIC DNA]</scope>
    <source>
        <strain evidence="4 5">Marseille-Q4569</strain>
    </source>
</reference>
<dbReference type="InterPro" id="IPR044672">
    <property type="entry name" value="MOCS2A"/>
</dbReference>
<accession>A0ABS1BTU0</accession>
<evidence type="ECO:0000256" key="2">
    <source>
        <dbReference type="ARBA" id="ARBA00024200"/>
    </source>
</evidence>
<protein>
    <recommendedName>
        <fullName evidence="3">Molybdopterin synthase sulfur carrier subunit</fullName>
    </recommendedName>
</protein>
<dbReference type="RefSeq" id="WP_200522708.1">
    <property type="nucleotide sequence ID" value="NZ_JAEHNZ010000002.1"/>
</dbReference>
<comment type="similarity">
    <text evidence="2">Belongs to the MoaD family.</text>
</comment>
<evidence type="ECO:0000313" key="5">
    <source>
        <dbReference type="Proteomes" id="UP000614058"/>
    </source>
</evidence>
<dbReference type="SUPFAM" id="SSF54285">
    <property type="entry name" value="MoaD/ThiS"/>
    <property type="match status" value="1"/>
</dbReference>
<keyword evidence="5" id="KW-1185">Reference proteome</keyword>
<dbReference type="Proteomes" id="UP000614058">
    <property type="component" value="Unassembled WGS sequence"/>
</dbReference>
<dbReference type="EMBL" id="JAEHNZ010000002">
    <property type="protein sequence ID" value="MBK0396669.1"/>
    <property type="molecule type" value="Genomic_DNA"/>
</dbReference>
<evidence type="ECO:0000313" key="4">
    <source>
        <dbReference type="EMBL" id="MBK0396669.1"/>
    </source>
</evidence>
<dbReference type="InterPro" id="IPR003749">
    <property type="entry name" value="ThiS/MoaD-like"/>
</dbReference>
<evidence type="ECO:0000256" key="1">
    <source>
        <dbReference type="ARBA" id="ARBA00022741"/>
    </source>
</evidence>
<dbReference type="Pfam" id="PF02597">
    <property type="entry name" value="ThiS"/>
    <property type="match status" value="1"/>
</dbReference>
<name>A0ABS1BTU0_9NEIS</name>
<organism evidence="4 5">
    <name type="scientific">Kingella bonacorsii</name>
    <dbReference type="NCBI Taxonomy" id="2796361"/>
    <lineage>
        <taxon>Bacteria</taxon>
        <taxon>Pseudomonadati</taxon>
        <taxon>Pseudomonadota</taxon>
        <taxon>Betaproteobacteria</taxon>
        <taxon>Neisseriales</taxon>
        <taxon>Neisseriaceae</taxon>
        <taxon>Kingella</taxon>
    </lineage>
</organism>
<proteinExistence type="inferred from homology"/>
<dbReference type="InterPro" id="IPR016155">
    <property type="entry name" value="Mopterin_synth/thiamin_S_b"/>
</dbReference>
<dbReference type="InterPro" id="IPR012675">
    <property type="entry name" value="Beta-grasp_dom_sf"/>
</dbReference>
<gene>
    <name evidence="4" type="ORF">JDW22_08830</name>
</gene>